<keyword evidence="1" id="KW-0175">Coiled coil</keyword>
<dbReference type="EMBL" id="MAVT02001645">
    <property type="protein sequence ID" value="POS70422.1"/>
    <property type="molecule type" value="Genomic_DNA"/>
</dbReference>
<evidence type="ECO:0000313" key="4">
    <source>
        <dbReference type="Proteomes" id="UP000094444"/>
    </source>
</evidence>
<keyword evidence="4" id="KW-1185">Reference proteome</keyword>
<protein>
    <submittedName>
        <fullName evidence="3">Uncharacterized protein</fullName>
    </submittedName>
</protein>
<name>A0A2P5HJJ1_DIAHE</name>
<proteinExistence type="predicted"/>
<dbReference type="STRING" id="158607.A0A2P5HJJ1"/>
<dbReference type="Proteomes" id="UP000094444">
    <property type="component" value="Unassembled WGS sequence"/>
</dbReference>
<organism evidence="3 4">
    <name type="scientific">Diaporthe helianthi</name>
    <dbReference type="NCBI Taxonomy" id="158607"/>
    <lineage>
        <taxon>Eukaryota</taxon>
        <taxon>Fungi</taxon>
        <taxon>Dikarya</taxon>
        <taxon>Ascomycota</taxon>
        <taxon>Pezizomycotina</taxon>
        <taxon>Sordariomycetes</taxon>
        <taxon>Sordariomycetidae</taxon>
        <taxon>Diaporthales</taxon>
        <taxon>Diaporthaceae</taxon>
        <taxon>Diaporthe</taxon>
    </lineage>
</organism>
<gene>
    <name evidence="3" type="ORF">DHEL01_v211185</name>
</gene>
<feature type="region of interest" description="Disordered" evidence="2">
    <location>
        <begin position="1"/>
        <end position="76"/>
    </location>
</feature>
<feature type="coiled-coil region" evidence="1">
    <location>
        <begin position="228"/>
        <end position="255"/>
    </location>
</feature>
<feature type="region of interest" description="Disordered" evidence="2">
    <location>
        <begin position="524"/>
        <end position="545"/>
    </location>
</feature>
<feature type="coiled-coil region" evidence="1">
    <location>
        <begin position="761"/>
        <end position="791"/>
    </location>
</feature>
<comment type="caution">
    <text evidence="3">The sequence shown here is derived from an EMBL/GenBank/DDBJ whole genome shotgun (WGS) entry which is preliminary data.</text>
</comment>
<dbReference type="InParanoid" id="A0A2P5HJJ1"/>
<feature type="coiled-coil region" evidence="1">
    <location>
        <begin position="821"/>
        <end position="855"/>
    </location>
</feature>
<dbReference type="AlphaFoldDB" id="A0A2P5HJJ1"/>
<feature type="compositionally biased region" description="Polar residues" evidence="2">
    <location>
        <begin position="531"/>
        <end position="544"/>
    </location>
</feature>
<evidence type="ECO:0000256" key="2">
    <source>
        <dbReference type="SAM" id="MobiDB-lite"/>
    </source>
</evidence>
<evidence type="ECO:0000256" key="1">
    <source>
        <dbReference type="SAM" id="Coils"/>
    </source>
</evidence>
<feature type="coiled-coil region" evidence="1">
    <location>
        <begin position="635"/>
        <end position="725"/>
    </location>
</feature>
<reference evidence="3" key="1">
    <citation type="submission" date="2017-09" db="EMBL/GenBank/DDBJ databases">
        <title>Polyketide synthases of a Diaporthe helianthi virulent isolate.</title>
        <authorList>
            <person name="Baroncelli R."/>
        </authorList>
    </citation>
    <scope>NUCLEOTIDE SEQUENCE [LARGE SCALE GENOMIC DNA]</scope>
    <source>
        <strain evidence="3">7/96</strain>
    </source>
</reference>
<sequence>MAQPAGSDGPSVLSCIHVSDDYEQTDNESGAQMNDEVSDDADGGGSPAASGRDSPDSQGSMRGYRPRFRSGSRGPLGAKAIVDSKQALKREIKKVDDFLDALDGSHSDAADAQEWAELHADTERLAKSKEEIHKYLEQTTEQVEVRRNELRRWLAQFTGMADIDAHKMLMIRDRLPAGLGPAVARLITFCYPDDDSIEQMPKRYRDMIGKDMAVIAQQAARPAPSQDVSVIQKELQSALDQLAEAKYEIESMRKRTDISIMEREKAILTKEKLRNSMNDMAKRHENLVIDLGDKIEASSRNTRRYADRCTEMKGELERQQGLLVESVEDARRLEGEACEAQQQVGQKDEKIKQLQHRIGLLVIAEKGSDSAIDGLKKTIKQQTEQNTLDQASNARLIDDMRHQNWLQDNQRRNAITQLQRQVDRLQLENGEIRGLRQERTRLERAVEGLKGDVRALKEKQDNLTAENNVMWEEKRSLCQEKTALEMSAQQTASRLQQVERSHERLQKDEATYIRQIGELKRTVEGSDSKRITAQQDLQTATTSWETRHEELQQEKEGLEQELKDSEEAIRKVQLLLQDETRLKAEILHWKKESEKCQAKLSGAEGDNRSFRNELDISKAEAKALRHDAKMDKTTVADLTRERSEGQQKMRDMEAKLNNTKLELDAQSAAATALRQQVAMNNQEIMRLVSQVAKCGDTEKEKEKLLIQEREEVKRLRELVADTQSLLESERQVTKGLVEKGAELERLIQEQKLEAERARGVAQQSLAKSQQLQQEMLKMEESAKTLREQQAQNAAAIVRLERALHDERIGWEQDHKTLGKKSEALEEELRAREVKLQELGDDISALTRSLSDARSEAHEGVRGLQGFVARVCSAPTDDPARFEGLARQLQVRGALELPPADDQLGPGWTILEPWHDDETPGDSSENVRRGPELLVLDLFRHAIIGQLGGRSCYYTLQQTIQAVSGGVVIHPGIFRETATVFVKAVSESRGEEGFEAGLVFWQLLTALGQKWVDAELETVRHELSEVLSGHGYSSIFRLIAGVEELSESEVCHFFSEHQAVVALPAASSAALVDHQGRSVRFFAKSRWVFNLFGFRIRPIGKQDELVLPNETDRDLLWAEVMVVA</sequence>
<accession>A0A2P5HJJ1</accession>
<dbReference type="OrthoDB" id="2441647at2759"/>
<feature type="coiled-coil region" evidence="1">
    <location>
        <begin position="415"/>
        <end position="515"/>
    </location>
</feature>
<evidence type="ECO:0000313" key="3">
    <source>
        <dbReference type="EMBL" id="POS70422.1"/>
    </source>
</evidence>